<name>A0A8D8JBI3_CULPI</name>
<evidence type="ECO:0000256" key="1">
    <source>
        <dbReference type="SAM" id="MobiDB-lite"/>
    </source>
</evidence>
<reference evidence="2" key="1">
    <citation type="submission" date="2021-05" db="EMBL/GenBank/DDBJ databases">
        <authorList>
            <person name="Alioto T."/>
            <person name="Alioto T."/>
            <person name="Gomez Garrido J."/>
        </authorList>
    </citation>
    <scope>NUCLEOTIDE SEQUENCE</scope>
</reference>
<feature type="region of interest" description="Disordered" evidence="1">
    <location>
        <begin position="1"/>
        <end position="118"/>
    </location>
</feature>
<feature type="compositionally biased region" description="Basic residues" evidence="1">
    <location>
        <begin position="1"/>
        <end position="10"/>
    </location>
</feature>
<dbReference type="EMBL" id="HBUE01172680">
    <property type="protein sequence ID" value="CAG6515976.1"/>
    <property type="molecule type" value="Transcribed_RNA"/>
</dbReference>
<feature type="compositionally biased region" description="Low complexity" evidence="1">
    <location>
        <begin position="43"/>
        <end position="63"/>
    </location>
</feature>
<feature type="compositionally biased region" description="Basic and acidic residues" evidence="1">
    <location>
        <begin position="27"/>
        <end position="39"/>
    </location>
</feature>
<sequence length="118" mass="13051">MQQHRRRKVPVRHDLPPSGGPPHLGRGRVEQTPRSELYRQRGRGAAAAPPQGVRGPEGVLLRLPARRAPAHGRRAQGKRWHSGGSGGSPVFARGHVQHGRAFRGRPVAPGRWPRFTQR</sequence>
<feature type="compositionally biased region" description="Basic residues" evidence="1">
    <location>
        <begin position="64"/>
        <end position="81"/>
    </location>
</feature>
<proteinExistence type="predicted"/>
<dbReference type="EMBL" id="HBUE01278138">
    <property type="protein sequence ID" value="CAG6567476.1"/>
    <property type="molecule type" value="Transcribed_RNA"/>
</dbReference>
<evidence type="ECO:0000313" key="2">
    <source>
        <dbReference type="EMBL" id="CAG6567476.1"/>
    </source>
</evidence>
<protein>
    <submittedName>
        <fullName evidence="2">(northern house mosquito) hypothetical protein</fullName>
    </submittedName>
</protein>
<accession>A0A8D8JBI3</accession>
<organism evidence="2">
    <name type="scientific">Culex pipiens</name>
    <name type="common">House mosquito</name>
    <dbReference type="NCBI Taxonomy" id="7175"/>
    <lineage>
        <taxon>Eukaryota</taxon>
        <taxon>Metazoa</taxon>
        <taxon>Ecdysozoa</taxon>
        <taxon>Arthropoda</taxon>
        <taxon>Hexapoda</taxon>
        <taxon>Insecta</taxon>
        <taxon>Pterygota</taxon>
        <taxon>Neoptera</taxon>
        <taxon>Endopterygota</taxon>
        <taxon>Diptera</taxon>
        <taxon>Nematocera</taxon>
        <taxon>Culicoidea</taxon>
        <taxon>Culicidae</taxon>
        <taxon>Culicinae</taxon>
        <taxon>Culicini</taxon>
        <taxon>Culex</taxon>
        <taxon>Culex</taxon>
    </lineage>
</organism>
<dbReference type="AlphaFoldDB" id="A0A8D8JBI3"/>